<dbReference type="InterPro" id="IPR036249">
    <property type="entry name" value="Thioredoxin-like_sf"/>
</dbReference>
<dbReference type="EMBL" id="JAHZSS010000012">
    <property type="protein sequence ID" value="MBW8191547.1"/>
    <property type="molecule type" value="Genomic_DNA"/>
</dbReference>
<proteinExistence type="predicted"/>
<organism evidence="2 3">
    <name type="scientific">Neiella holothuriorum</name>
    <dbReference type="NCBI Taxonomy" id="2870530"/>
    <lineage>
        <taxon>Bacteria</taxon>
        <taxon>Pseudomonadati</taxon>
        <taxon>Pseudomonadota</taxon>
        <taxon>Gammaproteobacteria</taxon>
        <taxon>Alteromonadales</taxon>
        <taxon>Echinimonadaceae</taxon>
        <taxon>Neiella</taxon>
    </lineage>
</organism>
<gene>
    <name evidence="2" type="ORF">K0504_10910</name>
</gene>
<dbReference type="Proteomes" id="UP001166251">
    <property type="component" value="Unassembled WGS sequence"/>
</dbReference>
<evidence type="ECO:0000313" key="2">
    <source>
        <dbReference type="EMBL" id="MBW8191547.1"/>
    </source>
</evidence>
<comment type="caution">
    <text evidence="2">The sequence shown here is derived from an EMBL/GenBank/DDBJ whole genome shotgun (WGS) entry which is preliminary data.</text>
</comment>
<dbReference type="PANTHER" id="PTHR42852">
    <property type="entry name" value="THIOL:DISULFIDE INTERCHANGE PROTEIN DSBE"/>
    <property type="match status" value="1"/>
</dbReference>
<feature type="domain" description="Thioredoxin" evidence="1">
    <location>
        <begin position="30"/>
        <end position="172"/>
    </location>
</feature>
<dbReference type="InterPro" id="IPR013766">
    <property type="entry name" value="Thioredoxin_domain"/>
</dbReference>
<reference evidence="2" key="1">
    <citation type="submission" date="2021-07" db="EMBL/GenBank/DDBJ databases">
        <title>Neiella marina sp. nov., isolated from the intestinal content of sea cucumber Apostichopus japonicus.</title>
        <authorList>
            <person name="Bai X."/>
        </authorList>
    </citation>
    <scope>NUCLEOTIDE SEQUENCE</scope>
    <source>
        <strain evidence="2">126</strain>
    </source>
</reference>
<evidence type="ECO:0000259" key="1">
    <source>
        <dbReference type="PROSITE" id="PS51352"/>
    </source>
</evidence>
<accession>A0ABS7EGS7</accession>
<protein>
    <submittedName>
        <fullName evidence="2">Redoxin domain-containing protein</fullName>
    </submittedName>
</protein>
<dbReference type="PANTHER" id="PTHR42852:SF17">
    <property type="entry name" value="THIOREDOXIN-LIKE PROTEIN HI_1115"/>
    <property type="match status" value="1"/>
</dbReference>
<name>A0ABS7EGS7_9GAMM</name>
<evidence type="ECO:0000313" key="3">
    <source>
        <dbReference type="Proteomes" id="UP001166251"/>
    </source>
</evidence>
<dbReference type="InterPro" id="IPR000866">
    <property type="entry name" value="AhpC/TSA"/>
</dbReference>
<dbReference type="RefSeq" id="WP_220104229.1">
    <property type="nucleotide sequence ID" value="NZ_JAHZSS010000012.1"/>
</dbReference>
<dbReference type="Pfam" id="PF00578">
    <property type="entry name" value="AhpC-TSA"/>
    <property type="match status" value="1"/>
</dbReference>
<sequence length="174" mass="19471">MKKFIRQLAPFAIIMAVFFAVQWYRSAPLIAKGEPVADYSQLKRLTTEGRTVPVDSLFTDSTRPKLVYLFAPWCGVCRVSLPAVNALANERSDIEIIAVALSYESTQQVYQFANELSLTLPVYLGDNQLMSDYRVAVFPTYYLLAPDLTVVSQGVGLSTKIGLSWRLDSLADEY</sequence>
<dbReference type="PROSITE" id="PS51352">
    <property type="entry name" value="THIOREDOXIN_2"/>
    <property type="match status" value="1"/>
</dbReference>
<dbReference type="Gene3D" id="3.40.30.10">
    <property type="entry name" value="Glutaredoxin"/>
    <property type="match status" value="1"/>
</dbReference>
<dbReference type="SUPFAM" id="SSF52833">
    <property type="entry name" value="Thioredoxin-like"/>
    <property type="match status" value="1"/>
</dbReference>
<dbReference type="InterPro" id="IPR050553">
    <property type="entry name" value="Thioredoxin_ResA/DsbE_sf"/>
</dbReference>
<keyword evidence="3" id="KW-1185">Reference proteome</keyword>